<keyword evidence="2" id="KW-1185">Reference proteome</keyword>
<dbReference type="RefSeq" id="WP_147156660.1">
    <property type="nucleotide sequence ID" value="NZ_BKAJ01000217.1"/>
</dbReference>
<proteinExistence type="predicted"/>
<dbReference type="Proteomes" id="UP000321058">
    <property type="component" value="Unassembled WGS sequence"/>
</dbReference>
<evidence type="ECO:0000313" key="1">
    <source>
        <dbReference type="EMBL" id="GEP61354.1"/>
    </source>
</evidence>
<evidence type="ECO:0000313" key="2">
    <source>
        <dbReference type="Proteomes" id="UP000321058"/>
    </source>
</evidence>
<protein>
    <recommendedName>
        <fullName evidence="3">STAS/SEC14 domain-containing protein</fullName>
    </recommendedName>
</protein>
<comment type="caution">
    <text evidence="1">The sequence shown here is derived from an EMBL/GenBank/DDBJ whole genome shotgun (WGS) entry which is preliminary data.</text>
</comment>
<name>A0A512NQX2_9HYPH</name>
<sequence length="124" mass="13540">MPLYWTIDSKNRLFTGVSEGEVTFHDAISLLEALAGAKALSYRKLFDGRAVQPTMTGDEVLAVCARIRACHDHASVGALAIVGTHEQTVRFARLLGALATADRPMKIFTSLRQARSWLDQQAPA</sequence>
<gene>
    <name evidence="1" type="ORF">RSO01_85200</name>
</gene>
<dbReference type="AlphaFoldDB" id="A0A512NQX2"/>
<accession>A0A512NQX2</accession>
<organism evidence="1 2">
    <name type="scientific">Reyranella soli</name>
    <dbReference type="NCBI Taxonomy" id="1230389"/>
    <lineage>
        <taxon>Bacteria</taxon>
        <taxon>Pseudomonadati</taxon>
        <taxon>Pseudomonadota</taxon>
        <taxon>Alphaproteobacteria</taxon>
        <taxon>Hyphomicrobiales</taxon>
        <taxon>Reyranellaceae</taxon>
        <taxon>Reyranella</taxon>
    </lineage>
</organism>
<reference evidence="1 2" key="1">
    <citation type="submission" date="2019-07" db="EMBL/GenBank/DDBJ databases">
        <title>Whole genome shotgun sequence of Reyranella soli NBRC 108950.</title>
        <authorList>
            <person name="Hosoyama A."/>
            <person name="Uohara A."/>
            <person name="Ohji S."/>
            <person name="Ichikawa N."/>
        </authorList>
    </citation>
    <scope>NUCLEOTIDE SEQUENCE [LARGE SCALE GENOMIC DNA]</scope>
    <source>
        <strain evidence="1 2">NBRC 108950</strain>
    </source>
</reference>
<dbReference type="EMBL" id="BKAJ01000217">
    <property type="protein sequence ID" value="GEP61354.1"/>
    <property type="molecule type" value="Genomic_DNA"/>
</dbReference>
<dbReference type="OrthoDB" id="7376200at2"/>
<evidence type="ECO:0008006" key="3">
    <source>
        <dbReference type="Google" id="ProtNLM"/>
    </source>
</evidence>